<evidence type="ECO:0000313" key="3">
    <source>
        <dbReference type="Proteomes" id="UP000232133"/>
    </source>
</evidence>
<dbReference type="CDD" id="cd07890">
    <property type="entry name" value="CYTH-like_AC_IV-like"/>
    <property type="match status" value="1"/>
</dbReference>
<gene>
    <name evidence="2" type="ORF">BK798_00440</name>
</gene>
<feature type="domain" description="CYTH" evidence="1">
    <location>
        <begin position="1"/>
        <end position="178"/>
    </location>
</feature>
<dbReference type="InterPro" id="IPR023577">
    <property type="entry name" value="CYTH_domain"/>
</dbReference>
<dbReference type="NCBIfam" id="TIGR00318">
    <property type="entry name" value="cyaB"/>
    <property type="match status" value="1"/>
</dbReference>
<dbReference type="SUPFAM" id="SSF55154">
    <property type="entry name" value="CYTH-like phosphatases"/>
    <property type="match status" value="1"/>
</dbReference>
<dbReference type="RefSeq" id="WP_100815124.1">
    <property type="nucleotide sequence ID" value="NZ_CP017803.1"/>
</dbReference>
<dbReference type="PANTHER" id="PTHR21028:SF2">
    <property type="entry name" value="CYTH DOMAIN-CONTAINING PROTEIN"/>
    <property type="match status" value="1"/>
</dbReference>
<sequence length="179" mass="21113">MIEVEVKAKIDNFEDMRKKLNDLGAIKTKEEFQEDIYFNSPIVDFAKTDEALRIRTTKQGNEKHIFITYKGAKIDSESKTREEIEFRIEDSKKCAKTFEHIGFKKVRTVRKNREYYAYKNFEISLDDIEGLDPYMEIEIGLEDGNDYKESQNSIFEVFKQLGITDGFERTSYLELLETL</sequence>
<evidence type="ECO:0000313" key="2">
    <source>
        <dbReference type="EMBL" id="ATZ58983.1"/>
    </source>
</evidence>
<dbReference type="InterPro" id="IPR008173">
    <property type="entry name" value="Adenylyl_cyclase_CyaB"/>
</dbReference>
<dbReference type="PANTHER" id="PTHR21028">
    <property type="entry name" value="SI:CH211-156B7.4"/>
    <property type="match status" value="1"/>
</dbReference>
<dbReference type="SMART" id="SM01118">
    <property type="entry name" value="CYTH"/>
    <property type="match status" value="1"/>
</dbReference>
<dbReference type="Proteomes" id="UP000232133">
    <property type="component" value="Chromosome"/>
</dbReference>
<organism evidence="2 3">
    <name type="scientific">Methanobrevibacter smithii</name>
    <dbReference type="NCBI Taxonomy" id="2173"/>
    <lineage>
        <taxon>Archaea</taxon>
        <taxon>Methanobacteriati</taxon>
        <taxon>Methanobacteriota</taxon>
        <taxon>Methanomada group</taxon>
        <taxon>Methanobacteria</taxon>
        <taxon>Methanobacteriales</taxon>
        <taxon>Methanobacteriaceae</taxon>
        <taxon>Methanobrevibacter</taxon>
    </lineage>
</organism>
<accession>A0A2H4U4D5</accession>
<dbReference type="PROSITE" id="PS51707">
    <property type="entry name" value="CYTH"/>
    <property type="match status" value="1"/>
</dbReference>
<dbReference type="Gene3D" id="2.40.320.10">
    <property type="entry name" value="Hypothetical Protein Pfu-838710-001"/>
    <property type="match status" value="1"/>
</dbReference>
<dbReference type="InterPro" id="IPR033469">
    <property type="entry name" value="CYTH-like_dom_sf"/>
</dbReference>
<dbReference type="EMBL" id="CP017803">
    <property type="protein sequence ID" value="ATZ58983.1"/>
    <property type="molecule type" value="Genomic_DNA"/>
</dbReference>
<dbReference type="Pfam" id="PF01928">
    <property type="entry name" value="CYTH"/>
    <property type="match status" value="1"/>
</dbReference>
<dbReference type="AlphaFoldDB" id="A0A2H4U4D5"/>
<name>A0A2H4U4D5_METSM</name>
<dbReference type="GeneID" id="35117801"/>
<protein>
    <submittedName>
        <fullName evidence="2">Adenylate cyclase</fullName>
    </submittedName>
</protein>
<proteinExistence type="predicted"/>
<evidence type="ECO:0000259" key="1">
    <source>
        <dbReference type="PROSITE" id="PS51707"/>
    </source>
</evidence>
<reference evidence="2 3" key="1">
    <citation type="submission" date="2016-10" db="EMBL/GenBank/DDBJ databases">
        <authorList>
            <person name="Varghese N."/>
        </authorList>
    </citation>
    <scope>NUCLEOTIDE SEQUENCE [LARGE SCALE GENOMIC DNA]</scope>
    <source>
        <strain evidence="2 3">KB11</strain>
    </source>
</reference>